<dbReference type="GO" id="GO:0030655">
    <property type="term" value="P:beta-lactam antibiotic catabolic process"/>
    <property type="evidence" value="ECO:0007669"/>
    <property type="project" value="InterPro"/>
</dbReference>
<dbReference type="EMBL" id="PVNG01000005">
    <property type="protein sequence ID" value="PRX66598.1"/>
    <property type="molecule type" value="Genomic_DNA"/>
</dbReference>
<dbReference type="SUPFAM" id="SSF56601">
    <property type="entry name" value="beta-lactamase/transpeptidase-like"/>
    <property type="match status" value="1"/>
</dbReference>
<proteinExistence type="predicted"/>
<evidence type="ECO:0000313" key="4">
    <source>
        <dbReference type="Proteomes" id="UP000238312"/>
    </source>
</evidence>
<dbReference type="InterPro" id="IPR045155">
    <property type="entry name" value="Beta-lactam_cat"/>
</dbReference>
<protein>
    <recommendedName>
        <fullName evidence="2">Beta-lactamase class A catalytic domain-containing protein</fullName>
    </recommendedName>
</protein>
<evidence type="ECO:0000313" key="3">
    <source>
        <dbReference type="EMBL" id="PRX66598.1"/>
    </source>
</evidence>
<sequence length="449" mass="46820">MRVRQLSLFAALLITYVGGPVPPHGPPDTASAPAPDRATGRASGSASGTASDVAPRPAALARLLPGQDDGSALPPVERRALDRALGRYLRERPGRAALAVYDRTTGIRYAFRERVPFLLASVAKVDILLALLLGKDGERLSGHERELASRMIRHSDNDCAHDLYLTIGGREGLNRMLRQVGALHTRPGAGTSWGITHSRPSDQVRVLEQLTDPEGPLTARSRHYVMELMSSVEPAQAWGVSAAAPEGEAALKNGWLPADAHDGLWTVNSVGRLQVRGHELLLAVLSERSPDLETGVTTVERLAQLTVDALTRPGDTTVLDRWPAPDRARGRLPRPAGSAGLDGRRLTAGAVSPSSRPVRREAAHGSGGAAAAAATTAAATALRGRGAAGHGDRGQEFDGVAVPFGAGRGVVGGGHGAGHLERGAAGAAAEVVTRHGTSLARSARPVSGR</sequence>
<dbReference type="Gene3D" id="3.40.710.10">
    <property type="entry name" value="DD-peptidase/beta-lactamase superfamily"/>
    <property type="match status" value="1"/>
</dbReference>
<dbReference type="Pfam" id="PF13354">
    <property type="entry name" value="Beta-lactamase2"/>
    <property type="match status" value="1"/>
</dbReference>
<dbReference type="InterPro" id="IPR012338">
    <property type="entry name" value="Beta-lactam/transpept-like"/>
</dbReference>
<accession>A0A2T0N382</accession>
<comment type="caution">
    <text evidence="3">The sequence shown here is derived from an EMBL/GenBank/DDBJ whole genome shotgun (WGS) entry which is preliminary data.</text>
</comment>
<dbReference type="GO" id="GO:0046677">
    <property type="term" value="P:response to antibiotic"/>
    <property type="evidence" value="ECO:0007669"/>
    <property type="project" value="InterPro"/>
</dbReference>
<evidence type="ECO:0000256" key="1">
    <source>
        <dbReference type="SAM" id="MobiDB-lite"/>
    </source>
</evidence>
<keyword evidence="4" id="KW-1185">Reference proteome</keyword>
<dbReference type="PANTHER" id="PTHR35333:SF3">
    <property type="entry name" value="BETA-LACTAMASE-TYPE TRANSPEPTIDASE FOLD CONTAINING PROTEIN"/>
    <property type="match status" value="1"/>
</dbReference>
<reference evidence="3 4" key="1">
    <citation type="submission" date="2018-03" db="EMBL/GenBank/DDBJ databases">
        <title>Genomic Encyclopedia of Type Strains, Phase III (KMG-III): the genomes of soil and plant-associated and newly described type strains.</title>
        <authorList>
            <person name="Whitman W."/>
        </authorList>
    </citation>
    <scope>NUCLEOTIDE SEQUENCE [LARGE SCALE GENOMIC DNA]</scope>
    <source>
        <strain evidence="3 4">CGMCC 4.7104</strain>
    </source>
</reference>
<evidence type="ECO:0000259" key="2">
    <source>
        <dbReference type="Pfam" id="PF13354"/>
    </source>
</evidence>
<dbReference type="AlphaFoldDB" id="A0A2T0N382"/>
<feature type="compositionally biased region" description="Low complexity" evidence="1">
    <location>
        <begin position="40"/>
        <end position="53"/>
    </location>
</feature>
<dbReference type="GO" id="GO:0008800">
    <property type="term" value="F:beta-lactamase activity"/>
    <property type="evidence" value="ECO:0007669"/>
    <property type="project" value="InterPro"/>
</dbReference>
<dbReference type="PANTHER" id="PTHR35333">
    <property type="entry name" value="BETA-LACTAMASE"/>
    <property type="match status" value="1"/>
</dbReference>
<feature type="domain" description="Beta-lactamase class A catalytic" evidence="2">
    <location>
        <begin position="145"/>
        <end position="262"/>
    </location>
</feature>
<gene>
    <name evidence="3" type="ORF">B0I32_10538</name>
</gene>
<feature type="region of interest" description="Disordered" evidence="1">
    <location>
        <begin position="24"/>
        <end position="53"/>
    </location>
</feature>
<feature type="region of interest" description="Disordered" evidence="1">
    <location>
        <begin position="315"/>
        <end position="369"/>
    </location>
</feature>
<organism evidence="3 4">
    <name type="scientific">Nonomuraea fuscirosea</name>
    <dbReference type="NCBI Taxonomy" id="1291556"/>
    <lineage>
        <taxon>Bacteria</taxon>
        <taxon>Bacillati</taxon>
        <taxon>Actinomycetota</taxon>
        <taxon>Actinomycetes</taxon>
        <taxon>Streptosporangiales</taxon>
        <taxon>Streptosporangiaceae</taxon>
        <taxon>Nonomuraea</taxon>
    </lineage>
</organism>
<dbReference type="InterPro" id="IPR000871">
    <property type="entry name" value="Beta-lactam_class-A"/>
</dbReference>
<name>A0A2T0N382_9ACTN</name>
<dbReference type="Proteomes" id="UP000238312">
    <property type="component" value="Unassembled WGS sequence"/>
</dbReference>